<gene>
    <name evidence="1" type="ORF">EBV32_00395</name>
</gene>
<dbReference type="EMBL" id="RGET01000002">
    <property type="protein sequence ID" value="NBN87544.1"/>
    <property type="molecule type" value="Genomic_DNA"/>
</dbReference>
<organism evidence="1 2">
    <name type="scientific">Candidatus Fonsibacter lacus</name>
    <dbReference type="NCBI Taxonomy" id="2576439"/>
    <lineage>
        <taxon>Bacteria</taxon>
        <taxon>Pseudomonadati</taxon>
        <taxon>Pseudomonadota</taxon>
        <taxon>Alphaproteobacteria</taxon>
        <taxon>Candidatus Pelagibacterales</taxon>
        <taxon>Candidatus Pelagibacterales incertae sedis</taxon>
        <taxon>Candidatus Fonsibacter</taxon>
    </lineage>
</organism>
<reference evidence="1" key="1">
    <citation type="submission" date="2018-10" db="EMBL/GenBank/DDBJ databases">
        <title>Iterative Subtractive Binning of Freshwater Chronoseries Metagenomes Recovers Nearly Complete Genomes from over Four Hundred Novel Species.</title>
        <authorList>
            <person name="Rodriguez-R L.M."/>
            <person name="Tsementzi D."/>
            <person name="Luo C."/>
            <person name="Konstantinidis K.T."/>
        </authorList>
    </citation>
    <scope>NUCLEOTIDE SEQUENCE</scope>
    <source>
        <strain evidence="1">WB7_6_001</strain>
    </source>
</reference>
<dbReference type="Proteomes" id="UP000713222">
    <property type="component" value="Unassembled WGS sequence"/>
</dbReference>
<protein>
    <submittedName>
        <fullName evidence="1">Uncharacterized protein</fullName>
    </submittedName>
</protein>
<dbReference type="AlphaFoldDB" id="A0A964XQ33"/>
<name>A0A964XQ33_9PROT</name>
<evidence type="ECO:0000313" key="1">
    <source>
        <dbReference type="EMBL" id="NBN87544.1"/>
    </source>
</evidence>
<evidence type="ECO:0000313" key="2">
    <source>
        <dbReference type="Proteomes" id="UP000713222"/>
    </source>
</evidence>
<comment type="caution">
    <text evidence="1">The sequence shown here is derived from an EMBL/GenBank/DDBJ whole genome shotgun (WGS) entry which is preliminary data.</text>
</comment>
<proteinExistence type="predicted"/>
<accession>A0A964XQ33</accession>
<sequence>MTITIGSFSANALTAQPFGYEGDARTGLTARTFRINGLLTSSQWQALISEYNTWRGTRITDADTLSSASVGTTVSLSITSANGLSVSSLACWFTEPPSGEQAGAYVSASATLVDAAQALAVLLREQEKSRQGTEATVPSLGTITLTRASGTSPVVTLTKPMLTRQDGPSVALTATGVSYVTGALTAHKVRQIEGYLTTGSYDDVLSWYDETIAAVPASSSWFPISPPSASAEVIINGGAKSTRYTVSLTALQII</sequence>